<proteinExistence type="predicted"/>
<keyword evidence="3" id="KW-1185">Reference proteome</keyword>
<feature type="region of interest" description="Disordered" evidence="1">
    <location>
        <begin position="1"/>
        <end position="35"/>
    </location>
</feature>
<evidence type="ECO:0000313" key="2">
    <source>
        <dbReference type="EMBL" id="CAH2062750.1"/>
    </source>
</evidence>
<sequence length="72" mass="7638">MADCSPTPSPLVVRNQTSELAGDCPSDGRTVDIAGGAPRRAKLNDKLFSHAACALAINKPDRKPAPNWRRGP</sequence>
<organism evidence="2 3">
    <name type="scientific">Iphiclides podalirius</name>
    <name type="common">scarce swallowtail</name>
    <dbReference type="NCBI Taxonomy" id="110791"/>
    <lineage>
        <taxon>Eukaryota</taxon>
        <taxon>Metazoa</taxon>
        <taxon>Ecdysozoa</taxon>
        <taxon>Arthropoda</taxon>
        <taxon>Hexapoda</taxon>
        <taxon>Insecta</taxon>
        <taxon>Pterygota</taxon>
        <taxon>Neoptera</taxon>
        <taxon>Endopterygota</taxon>
        <taxon>Lepidoptera</taxon>
        <taxon>Glossata</taxon>
        <taxon>Ditrysia</taxon>
        <taxon>Papilionoidea</taxon>
        <taxon>Papilionidae</taxon>
        <taxon>Papilioninae</taxon>
        <taxon>Iphiclides</taxon>
    </lineage>
</organism>
<accession>A0ABN8INT1</accession>
<reference evidence="2" key="1">
    <citation type="submission" date="2022-03" db="EMBL/GenBank/DDBJ databases">
        <authorList>
            <person name="Martin H S."/>
        </authorList>
    </citation>
    <scope>NUCLEOTIDE SEQUENCE</scope>
</reference>
<name>A0ABN8INT1_9NEOP</name>
<dbReference type="Proteomes" id="UP000837857">
    <property type="component" value="Chromosome 3"/>
</dbReference>
<protein>
    <submittedName>
        <fullName evidence="2">Uncharacterized protein</fullName>
    </submittedName>
</protein>
<evidence type="ECO:0000313" key="3">
    <source>
        <dbReference type="Proteomes" id="UP000837857"/>
    </source>
</evidence>
<dbReference type="EMBL" id="OW152815">
    <property type="protein sequence ID" value="CAH2062750.1"/>
    <property type="molecule type" value="Genomic_DNA"/>
</dbReference>
<evidence type="ECO:0000256" key="1">
    <source>
        <dbReference type="SAM" id="MobiDB-lite"/>
    </source>
</evidence>
<feature type="non-terminal residue" evidence="2">
    <location>
        <position position="72"/>
    </location>
</feature>
<gene>
    <name evidence="2" type="ORF">IPOD504_LOCUS12151</name>
</gene>